<reference evidence="2" key="1">
    <citation type="journal article" date="2018" name="J. ISSAAS">
        <title>The contribution of mitochondrial metagenomics to large-scale data mining and phylogenetic analysis of Coleoptera.</title>
        <authorList>
            <person name="Miller K."/>
            <person name="Linard B."/>
            <person name="Motyka M."/>
            <person name="Bocek M."/>
            <person name="Vogler A.P."/>
        </authorList>
    </citation>
    <scope>NUCLEOTIDE SEQUENCE</scope>
</reference>
<evidence type="ECO:0000313" key="2">
    <source>
        <dbReference type="EMBL" id="AXS65773.1"/>
    </source>
</evidence>
<keyword evidence="2" id="KW-0496">Mitochondrion</keyword>
<gene>
    <name evidence="2" type="primary">atp8</name>
</gene>
<keyword evidence="1" id="KW-0812">Transmembrane</keyword>
<accession>A0A346RI76</accession>
<sequence length="48" mass="6022">MAPMNWMILYLYFLVLYFLTIIIIYYMFTYSPNKISLVQHNSYTSWKW</sequence>
<dbReference type="AlphaFoldDB" id="A0A346RI76"/>
<keyword evidence="1" id="KW-1133">Transmembrane helix</keyword>
<dbReference type="EMBL" id="MG193438">
    <property type="protein sequence ID" value="AXS65773.1"/>
    <property type="molecule type" value="Genomic_DNA"/>
</dbReference>
<proteinExistence type="predicted"/>
<organism evidence="2">
    <name type="scientific">Curculionoidea sp. 4 KM-2017</name>
    <dbReference type="NCBI Taxonomy" id="2219417"/>
    <lineage>
        <taxon>Eukaryota</taxon>
        <taxon>Metazoa</taxon>
        <taxon>Ecdysozoa</taxon>
        <taxon>Arthropoda</taxon>
        <taxon>Hexapoda</taxon>
        <taxon>Insecta</taxon>
        <taxon>Pterygota</taxon>
        <taxon>Neoptera</taxon>
        <taxon>Endopterygota</taxon>
        <taxon>Coleoptera</taxon>
        <taxon>Polyphaga</taxon>
        <taxon>Cucujiformia</taxon>
    </lineage>
</organism>
<protein>
    <submittedName>
        <fullName evidence="2">ATP synthase F0 subunit 8</fullName>
    </submittedName>
</protein>
<evidence type="ECO:0000256" key="1">
    <source>
        <dbReference type="SAM" id="Phobius"/>
    </source>
</evidence>
<geneLocation type="mitochondrion" evidence="2"/>
<feature type="transmembrane region" description="Helical" evidence="1">
    <location>
        <begin position="6"/>
        <end position="28"/>
    </location>
</feature>
<keyword evidence="1" id="KW-0472">Membrane</keyword>
<name>A0A346RI76_9CUCU</name>